<protein>
    <submittedName>
        <fullName evidence="1">Uncharacterized protein</fullName>
    </submittedName>
</protein>
<keyword evidence="2" id="KW-1185">Reference proteome</keyword>
<dbReference type="Proteomes" id="UP000799755">
    <property type="component" value="Unassembled WGS sequence"/>
</dbReference>
<organism evidence="1 2">
    <name type="scientific">Lindgomyces ingoldianus</name>
    <dbReference type="NCBI Taxonomy" id="673940"/>
    <lineage>
        <taxon>Eukaryota</taxon>
        <taxon>Fungi</taxon>
        <taxon>Dikarya</taxon>
        <taxon>Ascomycota</taxon>
        <taxon>Pezizomycotina</taxon>
        <taxon>Dothideomycetes</taxon>
        <taxon>Pleosporomycetidae</taxon>
        <taxon>Pleosporales</taxon>
        <taxon>Lindgomycetaceae</taxon>
        <taxon>Lindgomyces</taxon>
    </lineage>
</organism>
<evidence type="ECO:0000313" key="2">
    <source>
        <dbReference type="Proteomes" id="UP000799755"/>
    </source>
</evidence>
<evidence type="ECO:0000313" key="1">
    <source>
        <dbReference type="EMBL" id="KAF2465102.1"/>
    </source>
</evidence>
<dbReference type="EMBL" id="MU003532">
    <property type="protein sequence ID" value="KAF2465102.1"/>
    <property type="molecule type" value="Genomic_DNA"/>
</dbReference>
<reference evidence="1" key="1">
    <citation type="journal article" date="2020" name="Stud. Mycol.">
        <title>101 Dothideomycetes genomes: a test case for predicting lifestyles and emergence of pathogens.</title>
        <authorList>
            <person name="Haridas S."/>
            <person name="Albert R."/>
            <person name="Binder M."/>
            <person name="Bloem J."/>
            <person name="Labutti K."/>
            <person name="Salamov A."/>
            <person name="Andreopoulos B."/>
            <person name="Baker S."/>
            <person name="Barry K."/>
            <person name="Bills G."/>
            <person name="Bluhm B."/>
            <person name="Cannon C."/>
            <person name="Castanera R."/>
            <person name="Culley D."/>
            <person name="Daum C."/>
            <person name="Ezra D."/>
            <person name="Gonzalez J."/>
            <person name="Henrissat B."/>
            <person name="Kuo A."/>
            <person name="Liang C."/>
            <person name="Lipzen A."/>
            <person name="Lutzoni F."/>
            <person name="Magnuson J."/>
            <person name="Mondo S."/>
            <person name="Nolan M."/>
            <person name="Ohm R."/>
            <person name="Pangilinan J."/>
            <person name="Park H.-J."/>
            <person name="Ramirez L."/>
            <person name="Alfaro M."/>
            <person name="Sun H."/>
            <person name="Tritt A."/>
            <person name="Yoshinaga Y."/>
            <person name="Zwiers L.-H."/>
            <person name="Turgeon B."/>
            <person name="Goodwin S."/>
            <person name="Spatafora J."/>
            <person name="Crous P."/>
            <person name="Grigoriev I."/>
        </authorList>
    </citation>
    <scope>NUCLEOTIDE SEQUENCE</scope>
    <source>
        <strain evidence="1">ATCC 200398</strain>
    </source>
</reference>
<name>A0ACB6QFG1_9PLEO</name>
<accession>A0ACB6QFG1</accession>
<comment type="caution">
    <text evidence="1">The sequence shown here is derived from an EMBL/GenBank/DDBJ whole genome shotgun (WGS) entry which is preliminary data.</text>
</comment>
<gene>
    <name evidence="1" type="ORF">BDR25DRAFT_361006</name>
</gene>
<proteinExistence type="predicted"/>
<sequence>MRSTKSFAREAEWFVNHDKIMRYPIRIPKNPWKAQESLRSQNGIRVLNISLSRSPEGLREENLSKVSDMMEIHNNIWAYILRFGVVVSLGESNLSDSNEESSGTKSLILASLSAFAKQLLVINATEEALQCCCDEISSIPTALGATIERFILTTLCLCPGTIRGRKSEVGEKEFPVIPGLKIFPGLKLEWEEGRESRCWAKEIEDDGDNGSHSAFDEKPFPALGISYQKRASEEDSNPKSKSPLHVEEIETEHHSGDEFGFKYPESNSSWRTGVHTPSNWSSLRINRQLQFSTSVSSNNYASLAYLSSYNSSSSYPTANGKFRNIRHSICFCIAQITMSADLNNYISMRNGERDKSNLRTIKMERNDGRRDTIRSLRGIVDVLRRKADFLTFLGLERHSYKADQKAFSQLAVRRRLDVPDAVPETCDEQHILPFKILLFLRKLTHRSGAYSMTRELGWKCEPDYREMVKLKLQQSGGSGTTHDRLGLAPVEMGICPGTMGSLSGAPREWLVEWGRISELARQTYHKFYLASSAQLLEDNTENASRMQWSM</sequence>